<dbReference type="GO" id="GO:0003677">
    <property type="term" value="F:DNA binding"/>
    <property type="evidence" value="ECO:0007669"/>
    <property type="project" value="UniProtKB-KW"/>
</dbReference>
<evidence type="ECO:0000313" key="8">
    <source>
        <dbReference type="EnsemblPlants" id="MELO3C030697.2.1"/>
    </source>
</evidence>
<keyword evidence="4" id="KW-0804">Transcription</keyword>
<dbReference type="Gramene" id="MELO3C030697.2.1">
    <property type="protein sequence ID" value="MELO3C030697.2.1"/>
    <property type="gene ID" value="MELO3C030697.2"/>
</dbReference>
<dbReference type="InterPro" id="IPR003441">
    <property type="entry name" value="NAC-dom"/>
</dbReference>
<dbReference type="Pfam" id="PF02365">
    <property type="entry name" value="NAM"/>
    <property type="match status" value="1"/>
</dbReference>
<organism evidence="8">
    <name type="scientific">Cucumis melo</name>
    <name type="common">Muskmelon</name>
    <dbReference type="NCBI Taxonomy" id="3656"/>
    <lineage>
        <taxon>Eukaryota</taxon>
        <taxon>Viridiplantae</taxon>
        <taxon>Streptophyta</taxon>
        <taxon>Embryophyta</taxon>
        <taxon>Tracheophyta</taxon>
        <taxon>Spermatophyta</taxon>
        <taxon>Magnoliopsida</taxon>
        <taxon>eudicotyledons</taxon>
        <taxon>Gunneridae</taxon>
        <taxon>Pentapetalae</taxon>
        <taxon>rosids</taxon>
        <taxon>fabids</taxon>
        <taxon>Cucurbitales</taxon>
        <taxon>Cucurbitaceae</taxon>
        <taxon>Benincaseae</taxon>
        <taxon>Cucumis</taxon>
    </lineage>
</organism>
<accession>A0A1S3B979</accession>
<dbReference type="GO" id="GO:0005634">
    <property type="term" value="C:nucleus"/>
    <property type="evidence" value="ECO:0007669"/>
    <property type="project" value="UniProtKB-SubCell"/>
</dbReference>
<gene>
    <name evidence="8" type="primary">103487180</name>
</gene>
<dbReference type="Gene3D" id="2.170.150.80">
    <property type="entry name" value="NAC domain"/>
    <property type="match status" value="1"/>
</dbReference>
<protein>
    <recommendedName>
        <fullName evidence="7">NAC domain-containing protein</fullName>
    </recommendedName>
</protein>
<evidence type="ECO:0000256" key="4">
    <source>
        <dbReference type="ARBA" id="ARBA00023163"/>
    </source>
</evidence>
<name>A0A1S3B979_CUCME</name>
<comment type="subcellular location">
    <subcellularLocation>
        <location evidence="1">Nucleus</location>
    </subcellularLocation>
</comment>
<feature type="domain" description="NAC" evidence="7">
    <location>
        <begin position="14"/>
        <end position="171"/>
    </location>
</feature>
<dbReference type="eggNOG" id="ENOG502S3PH">
    <property type="taxonomic scope" value="Eukaryota"/>
</dbReference>
<dbReference type="AlphaFoldDB" id="A0A1S3B979"/>
<evidence type="ECO:0000256" key="2">
    <source>
        <dbReference type="ARBA" id="ARBA00023015"/>
    </source>
</evidence>
<dbReference type="EnsemblPlants" id="MELO3C030697.2.1">
    <property type="protein sequence ID" value="MELO3C030697.2.1"/>
    <property type="gene ID" value="MELO3C030697.2"/>
</dbReference>
<dbReference type="PANTHER" id="PTHR31989">
    <property type="entry name" value="NAC DOMAIN-CONTAINING PROTEIN 82-RELATED"/>
    <property type="match status" value="1"/>
</dbReference>
<keyword evidence="3" id="KW-0238">DNA-binding</keyword>
<dbReference type="PROSITE" id="PS51005">
    <property type="entry name" value="NAC"/>
    <property type="match status" value="1"/>
</dbReference>
<evidence type="ECO:0000259" key="7">
    <source>
        <dbReference type="PROSITE" id="PS51005"/>
    </source>
</evidence>
<dbReference type="SUPFAM" id="SSF101941">
    <property type="entry name" value="NAC domain"/>
    <property type="match status" value="1"/>
</dbReference>
<keyword evidence="5" id="KW-0539">Nucleus</keyword>
<evidence type="ECO:0000256" key="1">
    <source>
        <dbReference type="ARBA" id="ARBA00004123"/>
    </source>
</evidence>
<evidence type="ECO:0000256" key="3">
    <source>
        <dbReference type="ARBA" id="ARBA00023125"/>
    </source>
</evidence>
<evidence type="ECO:0000256" key="6">
    <source>
        <dbReference type="SAM" id="MobiDB-lite"/>
    </source>
</evidence>
<dbReference type="GO" id="GO:0006355">
    <property type="term" value="P:regulation of DNA-templated transcription"/>
    <property type="evidence" value="ECO:0007669"/>
    <property type="project" value="InterPro"/>
</dbReference>
<sequence length="231" mass="27007">MDSSGGSLTLPLNHYVGIKFMPTNQQLLHYLRCKIYGQPYFQGAIFDFDLYGGIEPWEIWRSFEGIDGEDLYFFTKFKRSTTNSEHLSTHINHKIGFTNGTWSSKNSATPIYANEDDHEQIIGYRKRFRYENDQLQEHHGEWIMHEYSLHQDHLKCQGVYPNYVLCQIRKNKRTKRKLEIGREVKQPNKKGISAPKISGSERPKAKTKTKGSIDQLQPIDQGLIYNSDIRY</sequence>
<reference evidence="8" key="1">
    <citation type="submission" date="2023-03" db="UniProtKB">
        <authorList>
            <consortium name="EnsemblPlants"/>
        </authorList>
    </citation>
    <scope>IDENTIFICATION</scope>
</reference>
<feature type="region of interest" description="Disordered" evidence="6">
    <location>
        <begin position="179"/>
        <end position="213"/>
    </location>
</feature>
<dbReference type="InterPro" id="IPR036093">
    <property type="entry name" value="NAC_dom_sf"/>
</dbReference>
<evidence type="ECO:0000256" key="5">
    <source>
        <dbReference type="ARBA" id="ARBA00023242"/>
    </source>
</evidence>
<keyword evidence="2" id="KW-0805">Transcription regulation</keyword>
<proteinExistence type="predicted"/>